<keyword evidence="2" id="KW-1185">Reference proteome</keyword>
<name>A0AAE1AXR1_9GAST</name>
<protein>
    <submittedName>
        <fullName evidence="1">Uncharacterized protein</fullName>
    </submittedName>
</protein>
<dbReference type="AlphaFoldDB" id="A0AAE1AXR1"/>
<reference evidence="1" key="1">
    <citation type="journal article" date="2023" name="G3 (Bethesda)">
        <title>A reference genome for the long-term kleptoplast-retaining sea slug Elysia crispata morphotype clarki.</title>
        <authorList>
            <person name="Eastman K.E."/>
            <person name="Pendleton A.L."/>
            <person name="Shaikh M.A."/>
            <person name="Suttiyut T."/>
            <person name="Ogas R."/>
            <person name="Tomko P."/>
            <person name="Gavelis G."/>
            <person name="Widhalm J.R."/>
            <person name="Wisecaver J.H."/>
        </authorList>
    </citation>
    <scope>NUCLEOTIDE SEQUENCE</scope>
    <source>
        <strain evidence="1">ECLA1</strain>
    </source>
</reference>
<sequence length="84" mass="9231">MPRTLFLRSLAKKNCLYLFYVFQLGTRTSSTSLSCLTSNLPLAVMSGCPALMIRHGFLTASPGKDVQRARQACTALGWNPHLVT</sequence>
<dbReference type="Proteomes" id="UP001283361">
    <property type="component" value="Unassembled WGS sequence"/>
</dbReference>
<evidence type="ECO:0000313" key="2">
    <source>
        <dbReference type="Proteomes" id="UP001283361"/>
    </source>
</evidence>
<comment type="caution">
    <text evidence="1">The sequence shown here is derived from an EMBL/GenBank/DDBJ whole genome shotgun (WGS) entry which is preliminary data.</text>
</comment>
<accession>A0AAE1AXR1</accession>
<proteinExistence type="predicted"/>
<evidence type="ECO:0000313" key="1">
    <source>
        <dbReference type="EMBL" id="KAK3796043.1"/>
    </source>
</evidence>
<organism evidence="1 2">
    <name type="scientific">Elysia crispata</name>
    <name type="common">lettuce slug</name>
    <dbReference type="NCBI Taxonomy" id="231223"/>
    <lineage>
        <taxon>Eukaryota</taxon>
        <taxon>Metazoa</taxon>
        <taxon>Spiralia</taxon>
        <taxon>Lophotrochozoa</taxon>
        <taxon>Mollusca</taxon>
        <taxon>Gastropoda</taxon>
        <taxon>Heterobranchia</taxon>
        <taxon>Euthyneura</taxon>
        <taxon>Panpulmonata</taxon>
        <taxon>Sacoglossa</taxon>
        <taxon>Placobranchoidea</taxon>
        <taxon>Plakobranchidae</taxon>
        <taxon>Elysia</taxon>
    </lineage>
</organism>
<dbReference type="EMBL" id="JAWDGP010000946">
    <property type="protein sequence ID" value="KAK3796043.1"/>
    <property type="molecule type" value="Genomic_DNA"/>
</dbReference>
<gene>
    <name evidence="1" type="ORF">RRG08_013348</name>
</gene>